<comment type="domain">
    <text evidence="14">The ZP domain is involved in the polymerization of the ZP proteins to form the zona pellucida.</text>
</comment>
<dbReference type="GO" id="GO:0032190">
    <property type="term" value="F:acrosin binding"/>
    <property type="evidence" value="ECO:0007669"/>
    <property type="project" value="TreeGrafter"/>
</dbReference>
<organism evidence="16 17">
    <name type="scientific">Aldrovandia affinis</name>
    <dbReference type="NCBI Taxonomy" id="143900"/>
    <lineage>
        <taxon>Eukaryota</taxon>
        <taxon>Metazoa</taxon>
        <taxon>Chordata</taxon>
        <taxon>Craniata</taxon>
        <taxon>Vertebrata</taxon>
        <taxon>Euteleostomi</taxon>
        <taxon>Actinopterygii</taxon>
        <taxon>Neopterygii</taxon>
        <taxon>Teleostei</taxon>
        <taxon>Notacanthiformes</taxon>
        <taxon>Halosauridae</taxon>
        <taxon>Aldrovandia</taxon>
    </lineage>
</organism>
<dbReference type="InterPro" id="IPR055355">
    <property type="entry name" value="ZP-C"/>
</dbReference>
<dbReference type="GO" id="GO:0035803">
    <property type="term" value="P:egg coat formation"/>
    <property type="evidence" value="ECO:0007669"/>
    <property type="project" value="UniProtKB-UniRule"/>
</dbReference>
<keyword evidence="6 14" id="KW-0272">Extracellular matrix</keyword>
<dbReference type="GO" id="GO:0035805">
    <property type="term" value="C:egg coat"/>
    <property type="evidence" value="ECO:0007669"/>
    <property type="project" value="UniProtKB-SubCell"/>
</dbReference>
<dbReference type="InterPro" id="IPR001507">
    <property type="entry name" value="ZP_dom"/>
</dbReference>
<keyword evidence="12 14" id="KW-1015">Disulfide bond</keyword>
<protein>
    <recommendedName>
        <fullName evidence="3 14">Zona pellucida sperm-binding protein 3</fullName>
    </recommendedName>
</protein>
<evidence type="ECO:0000259" key="15">
    <source>
        <dbReference type="PROSITE" id="PS51034"/>
    </source>
</evidence>
<keyword evidence="8" id="KW-0812">Transmembrane</keyword>
<dbReference type="PROSITE" id="PS51034">
    <property type="entry name" value="ZP_2"/>
    <property type="match status" value="1"/>
</dbReference>
<evidence type="ECO:0000256" key="7">
    <source>
        <dbReference type="ARBA" id="ARBA00022685"/>
    </source>
</evidence>
<evidence type="ECO:0000256" key="11">
    <source>
        <dbReference type="ARBA" id="ARBA00023136"/>
    </source>
</evidence>
<name>A0AAD7SFV9_9TELE</name>
<keyword evidence="10" id="KW-1133">Transmembrane helix</keyword>
<evidence type="ECO:0000256" key="2">
    <source>
        <dbReference type="ARBA" id="ARBA00006735"/>
    </source>
</evidence>
<evidence type="ECO:0000256" key="4">
    <source>
        <dbReference type="ARBA" id="ARBA00022475"/>
    </source>
</evidence>
<comment type="caution">
    <text evidence="16">The sequence shown here is derived from an EMBL/GenBank/DDBJ whole genome shotgun (WGS) entry which is preliminary data.</text>
</comment>
<evidence type="ECO:0000256" key="14">
    <source>
        <dbReference type="RuleBase" id="RU367066"/>
    </source>
</evidence>
<dbReference type="GO" id="GO:2000344">
    <property type="term" value="P:positive regulation of acrosome reaction"/>
    <property type="evidence" value="ECO:0007669"/>
    <property type="project" value="UniProtKB-UniRule"/>
</dbReference>
<evidence type="ECO:0000256" key="10">
    <source>
        <dbReference type="ARBA" id="ARBA00022989"/>
    </source>
</evidence>
<dbReference type="PANTHER" id="PTHR11576:SF2">
    <property type="entry name" value="ZONA PELLUCIDA SPERM-BINDING PROTEIN 3"/>
    <property type="match status" value="1"/>
</dbReference>
<keyword evidence="11" id="KW-0472">Membrane</keyword>
<evidence type="ECO:0000256" key="12">
    <source>
        <dbReference type="ARBA" id="ARBA00023157"/>
    </source>
</evidence>
<keyword evidence="13" id="KW-0325">Glycoprotein</keyword>
<dbReference type="Gene3D" id="2.60.40.3210">
    <property type="entry name" value="Zona pellucida, ZP-N domain"/>
    <property type="match status" value="1"/>
</dbReference>
<evidence type="ECO:0000256" key="13">
    <source>
        <dbReference type="ARBA" id="ARBA00023180"/>
    </source>
</evidence>
<evidence type="ECO:0000256" key="3">
    <source>
        <dbReference type="ARBA" id="ARBA00017980"/>
    </source>
</evidence>
<dbReference type="InterPro" id="IPR048290">
    <property type="entry name" value="ZP_chr"/>
</dbReference>
<keyword evidence="7 14" id="KW-0165">Cleavage on pair of basic residues</keyword>
<reference evidence="16" key="1">
    <citation type="journal article" date="2023" name="Science">
        <title>Genome structures resolve the early diversification of teleost fishes.</title>
        <authorList>
            <person name="Parey E."/>
            <person name="Louis A."/>
            <person name="Montfort J."/>
            <person name="Bouchez O."/>
            <person name="Roques C."/>
            <person name="Iampietro C."/>
            <person name="Lluch J."/>
            <person name="Castinel A."/>
            <person name="Donnadieu C."/>
            <person name="Desvignes T."/>
            <person name="Floi Bucao C."/>
            <person name="Jouanno E."/>
            <person name="Wen M."/>
            <person name="Mejri S."/>
            <person name="Dirks R."/>
            <person name="Jansen H."/>
            <person name="Henkel C."/>
            <person name="Chen W.J."/>
            <person name="Zahm M."/>
            <person name="Cabau C."/>
            <person name="Klopp C."/>
            <person name="Thompson A.W."/>
            <person name="Robinson-Rechavi M."/>
            <person name="Braasch I."/>
            <person name="Lecointre G."/>
            <person name="Bobe J."/>
            <person name="Postlethwait J.H."/>
            <person name="Berthelot C."/>
            <person name="Roest Crollius H."/>
            <person name="Guiguen Y."/>
        </authorList>
    </citation>
    <scope>NUCLEOTIDE SEQUENCE</scope>
    <source>
        <strain evidence="16">NC1722</strain>
    </source>
</reference>
<accession>A0AAD7SFV9</accession>
<sequence length="383" mass="41742">MYMRNFATKLPCAAVMGVKAFFWLCLLLLICGERVSTQSRIRPLKDGVTTNYKSGGYEASSVTHEKPTKHAAPILLKCNEKTMQLLVKADVYNIGIRISSEELVLGQEPVAASSCRAFPFSADALAIEASLHECGSLVTMEGDLLVYKNVLTISPKPTSSGIVRINGAVVPLSCHYQRKHVVSSDQLKPTWASFTSTTAALDLLDFSLRLMSDDWRSVKPSDTYFLGDLLRIEASVSLVGHVPLRLFMDHCVATLTPDLNSVPNYAFIGNHGCLSDATAAGSHTRFMPRSLDNKLQVQIDALVLPEDYAGSSIYIACQLRVTETSQNTDSMNKACSYVDGRWQSVDRNDAVCGCCEATCQDGDRSLSYGQFVSLGPVAVSTKN</sequence>
<dbReference type="FunFam" id="2.60.40.4100:FF:000002">
    <property type="entry name" value="Zona pellucida sperm-binding protein 3"/>
    <property type="match status" value="1"/>
</dbReference>
<evidence type="ECO:0000313" key="16">
    <source>
        <dbReference type="EMBL" id="KAJ8401723.1"/>
    </source>
</evidence>
<dbReference type="EMBL" id="JAINUG010000068">
    <property type="protein sequence ID" value="KAJ8401723.1"/>
    <property type="molecule type" value="Genomic_DNA"/>
</dbReference>
<evidence type="ECO:0000313" key="17">
    <source>
        <dbReference type="Proteomes" id="UP001221898"/>
    </source>
</evidence>
<comment type="subcellular location">
    <subcellularLocation>
        <location evidence="1">Secreted</location>
        <location evidence="1">Extracellular space</location>
        <location evidence="1">Extracellular matrix</location>
    </subcellularLocation>
    <subcellularLocation>
        <location evidence="14">Zona pellucida</location>
    </subcellularLocation>
    <subcellularLocation>
        <location evidence="14">Cell membrane</location>
        <topology evidence="14">Single-pass type I membrane protein</topology>
    </subcellularLocation>
</comment>
<dbReference type="Pfam" id="PF23344">
    <property type="entry name" value="ZP-N"/>
    <property type="match status" value="1"/>
</dbReference>
<evidence type="ECO:0000256" key="6">
    <source>
        <dbReference type="ARBA" id="ARBA00022530"/>
    </source>
</evidence>
<keyword evidence="9 14" id="KW-0732">Signal</keyword>
<dbReference type="GO" id="GO:0005886">
    <property type="term" value="C:plasma membrane"/>
    <property type="evidence" value="ECO:0007669"/>
    <property type="project" value="UniProtKB-SubCell"/>
</dbReference>
<keyword evidence="17" id="KW-1185">Reference proteome</keyword>
<evidence type="ECO:0000256" key="8">
    <source>
        <dbReference type="ARBA" id="ARBA00022692"/>
    </source>
</evidence>
<evidence type="ECO:0000256" key="9">
    <source>
        <dbReference type="ARBA" id="ARBA00022729"/>
    </source>
</evidence>
<dbReference type="PRINTS" id="PR00023">
    <property type="entry name" value="ZPELLUCIDA"/>
</dbReference>
<dbReference type="Gene3D" id="2.60.40.4100">
    <property type="entry name" value="Zona pellucida, ZP-C domain"/>
    <property type="match status" value="1"/>
</dbReference>
<proteinExistence type="inferred from homology"/>
<dbReference type="SMART" id="SM00241">
    <property type="entry name" value="ZP"/>
    <property type="match status" value="1"/>
</dbReference>
<dbReference type="FunFam" id="2.60.40.3210:FF:000001">
    <property type="entry name" value="Zona pellucida sperm-binding protein 3"/>
    <property type="match status" value="1"/>
</dbReference>
<keyword evidence="5 14" id="KW-0964">Secreted</keyword>
<feature type="domain" description="ZP" evidence="15">
    <location>
        <begin position="77"/>
        <end position="342"/>
    </location>
</feature>
<keyword evidence="4 14" id="KW-1003">Cell membrane</keyword>
<dbReference type="Proteomes" id="UP001221898">
    <property type="component" value="Unassembled WGS sequence"/>
</dbReference>
<dbReference type="AlphaFoldDB" id="A0AAD7SFV9"/>
<dbReference type="InterPro" id="IPR042235">
    <property type="entry name" value="ZP-C_dom"/>
</dbReference>
<comment type="function">
    <text evidence="14">Component of the zona pellucida, an extracellular matrix surrounding oocytes which mediates sperm binding, induction of the acrosome reaction and prevents post-fertilization polyspermy. The zona pellucida is composed of 3 to 4 glycoproteins, ZP1, ZP2, ZP3, and ZP4. ZP3 is essential for sperm binding and zona matrix formation.</text>
</comment>
<dbReference type="Pfam" id="PF00100">
    <property type="entry name" value="Zona_pellucida"/>
    <property type="match status" value="1"/>
</dbReference>
<gene>
    <name evidence="16" type="ORF">AAFF_G00376940</name>
</gene>
<dbReference type="InterPro" id="IPR055356">
    <property type="entry name" value="ZP-N"/>
</dbReference>
<comment type="similarity">
    <text evidence="2 14">Belongs to the ZP domain family. ZPC subfamily.</text>
</comment>
<dbReference type="PANTHER" id="PTHR11576">
    <property type="entry name" value="ZONA PELLUCIDA SPERM-BINDING PROTEIN 3"/>
    <property type="match status" value="1"/>
</dbReference>
<dbReference type="GO" id="GO:0007339">
    <property type="term" value="P:binding of sperm to zona pellucida"/>
    <property type="evidence" value="ECO:0007669"/>
    <property type="project" value="UniProtKB-UniRule"/>
</dbReference>
<dbReference type="GO" id="GO:0035804">
    <property type="term" value="F:structural constituent of egg coat"/>
    <property type="evidence" value="ECO:0007669"/>
    <property type="project" value="UniProtKB-UniRule"/>
</dbReference>
<evidence type="ECO:0000256" key="5">
    <source>
        <dbReference type="ARBA" id="ARBA00022525"/>
    </source>
</evidence>
<comment type="PTM">
    <text evidence="14">Proteolytically cleaved before the transmembrane segment to yield the secreted ectodomain incorporated in the zona pellucida.</text>
</comment>
<evidence type="ECO:0000256" key="1">
    <source>
        <dbReference type="ARBA" id="ARBA00004498"/>
    </source>
</evidence>